<gene>
    <name evidence="3" type="ORF">ElyMa_002708100</name>
</gene>
<dbReference type="InterPro" id="IPR002195">
    <property type="entry name" value="Dihydroorotase_CS"/>
</dbReference>
<proteinExistence type="predicted"/>
<keyword evidence="4" id="KW-1185">Reference proteome</keyword>
<keyword evidence="2" id="KW-0472">Membrane</keyword>
<evidence type="ECO:0000313" key="4">
    <source>
        <dbReference type="Proteomes" id="UP000762676"/>
    </source>
</evidence>
<feature type="region of interest" description="Disordered" evidence="1">
    <location>
        <begin position="56"/>
        <end position="75"/>
    </location>
</feature>
<comment type="caution">
    <text evidence="3">The sequence shown here is derived from an EMBL/GenBank/DDBJ whole genome shotgun (WGS) entry which is preliminary data.</text>
</comment>
<organism evidence="3 4">
    <name type="scientific">Elysia marginata</name>
    <dbReference type="NCBI Taxonomy" id="1093978"/>
    <lineage>
        <taxon>Eukaryota</taxon>
        <taxon>Metazoa</taxon>
        <taxon>Spiralia</taxon>
        <taxon>Lophotrochozoa</taxon>
        <taxon>Mollusca</taxon>
        <taxon>Gastropoda</taxon>
        <taxon>Heterobranchia</taxon>
        <taxon>Euthyneura</taxon>
        <taxon>Panpulmonata</taxon>
        <taxon>Sacoglossa</taxon>
        <taxon>Placobranchoidea</taxon>
        <taxon>Plakobranchidae</taxon>
        <taxon>Elysia</taxon>
    </lineage>
</organism>
<dbReference type="GO" id="GO:0016812">
    <property type="term" value="F:hydrolase activity, acting on carbon-nitrogen (but not peptide) bonds, in cyclic amides"/>
    <property type="evidence" value="ECO:0007669"/>
    <property type="project" value="InterPro"/>
</dbReference>
<keyword evidence="2" id="KW-0812">Transmembrane</keyword>
<dbReference type="PROSITE" id="PS00482">
    <property type="entry name" value="DIHYDROOROTASE_1"/>
    <property type="match status" value="1"/>
</dbReference>
<name>A0AAV4HCS9_9GAST</name>
<dbReference type="Proteomes" id="UP000762676">
    <property type="component" value="Unassembled WGS sequence"/>
</dbReference>
<reference evidence="3 4" key="1">
    <citation type="journal article" date="2021" name="Elife">
        <title>Chloroplast acquisition without the gene transfer in kleptoplastic sea slugs, Plakobranchus ocellatus.</title>
        <authorList>
            <person name="Maeda T."/>
            <person name="Takahashi S."/>
            <person name="Yoshida T."/>
            <person name="Shimamura S."/>
            <person name="Takaki Y."/>
            <person name="Nagai Y."/>
            <person name="Toyoda A."/>
            <person name="Suzuki Y."/>
            <person name="Arimoto A."/>
            <person name="Ishii H."/>
            <person name="Satoh N."/>
            <person name="Nishiyama T."/>
            <person name="Hasebe M."/>
            <person name="Maruyama T."/>
            <person name="Minagawa J."/>
            <person name="Obokata J."/>
            <person name="Shigenobu S."/>
        </authorList>
    </citation>
    <scope>NUCLEOTIDE SEQUENCE [LARGE SCALE GENOMIC DNA]</scope>
</reference>
<feature type="compositionally biased region" description="Polar residues" evidence="1">
    <location>
        <begin position="65"/>
        <end position="75"/>
    </location>
</feature>
<evidence type="ECO:0008006" key="5">
    <source>
        <dbReference type="Google" id="ProtNLM"/>
    </source>
</evidence>
<evidence type="ECO:0000256" key="1">
    <source>
        <dbReference type="SAM" id="MobiDB-lite"/>
    </source>
</evidence>
<keyword evidence="2" id="KW-1133">Transmembrane helix</keyword>
<evidence type="ECO:0000256" key="2">
    <source>
        <dbReference type="SAM" id="Phobius"/>
    </source>
</evidence>
<protein>
    <recommendedName>
        <fullName evidence="5">Major facilitator superfamily (MFS) profile domain-containing protein</fullName>
    </recommendedName>
</protein>
<sequence>MFTFILLAVVDLVCLVLMFFVPETKKLAMLETLEEDRLPDHSIDPSHDVHIHVRSGTRPEDFHLSNGTSADDQNV</sequence>
<accession>A0AAV4HCS9</accession>
<dbReference type="AlphaFoldDB" id="A0AAV4HCS9"/>
<feature type="transmembrane region" description="Helical" evidence="2">
    <location>
        <begin position="6"/>
        <end position="22"/>
    </location>
</feature>
<dbReference type="EMBL" id="BMAT01005562">
    <property type="protein sequence ID" value="GFR95967.1"/>
    <property type="molecule type" value="Genomic_DNA"/>
</dbReference>
<evidence type="ECO:0000313" key="3">
    <source>
        <dbReference type="EMBL" id="GFR95967.1"/>
    </source>
</evidence>